<dbReference type="EMBL" id="BGZK01000036">
    <property type="protein sequence ID" value="GBP09451.1"/>
    <property type="molecule type" value="Genomic_DNA"/>
</dbReference>
<name>A0A4C1T830_EUMVA</name>
<feature type="region of interest" description="Disordered" evidence="1">
    <location>
        <begin position="1"/>
        <end position="22"/>
    </location>
</feature>
<accession>A0A4C1T830</accession>
<dbReference type="AlphaFoldDB" id="A0A4C1T830"/>
<evidence type="ECO:0000313" key="3">
    <source>
        <dbReference type="Proteomes" id="UP000299102"/>
    </source>
</evidence>
<sequence length="95" mass="10396">MISPSTETTDSEKFARYRRSADQRQCGRRIRFLFTDSRLASLGPGAPLKGALCCAAPLKPVLSILKKVNGSRSMGMFSYLLNMAFEPSASSTQMS</sequence>
<feature type="compositionally biased region" description="Basic and acidic residues" evidence="1">
    <location>
        <begin position="10"/>
        <end position="22"/>
    </location>
</feature>
<reference evidence="2 3" key="1">
    <citation type="journal article" date="2019" name="Commun. Biol.">
        <title>The bagworm genome reveals a unique fibroin gene that provides high tensile strength.</title>
        <authorList>
            <person name="Kono N."/>
            <person name="Nakamura H."/>
            <person name="Ohtoshi R."/>
            <person name="Tomita M."/>
            <person name="Numata K."/>
            <person name="Arakawa K."/>
        </authorList>
    </citation>
    <scope>NUCLEOTIDE SEQUENCE [LARGE SCALE GENOMIC DNA]</scope>
</reference>
<gene>
    <name evidence="2" type="ORF">EVAR_76487_1</name>
</gene>
<dbReference type="Proteomes" id="UP000299102">
    <property type="component" value="Unassembled WGS sequence"/>
</dbReference>
<evidence type="ECO:0000256" key="1">
    <source>
        <dbReference type="SAM" id="MobiDB-lite"/>
    </source>
</evidence>
<protein>
    <submittedName>
        <fullName evidence="2">Uncharacterized protein</fullName>
    </submittedName>
</protein>
<comment type="caution">
    <text evidence="2">The sequence shown here is derived from an EMBL/GenBank/DDBJ whole genome shotgun (WGS) entry which is preliminary data.</text>
</comment>
<organism evidence="2 3">
    <name type="scientific">Eumeta variegata</name>
    <name type="common">Bagworm moth</name>
    <name type="synonym">Eumeta japonica</name>
    <dbReference type="NCBI Taxonomy" id="151549"/>
    <lineage>
        <taxon>Eukaryota</taxon>
        <taxon>Metazoa</taxon>
        <taxon>Ecdysozoa</taxon>
        <taxon>Arthropoda</taxon>
        <taxon>Hexapoda</taxon>
        <taxon>Insecta</taxon>
        <taxon>Pterygota</taxon>
        <taxon>Neoptera</taxon>
        <taxon>Endopterygota</taxon>
        <taxon>Lepidoptera</taxon>
        <taxon>Glossata</taxon>
        <taxon>Ditrysia</taxon>
        <taxon>Tineoidea</taxon>
        <taxon>Psychidae</taxon>
        <taxon>Oiketicinae</taxon>
        <taxon>Eumeta</taxon>
    </lineage>
</organism>
<keyword evidence="3" id="KW-1185">Reference proteome</keyword>
<evidence type="ECO:0000313" key="2">
    <source>
        <dbReference type="EMBL" id="GBP09451.1"/>
    </source>
</evidence>
<proteinExistence type="predicted"/>